<feature type="binding site" evidence="3">
    <location>
        <position position="122"/>
    </location>
    <ligand>
        <name>substrate</name>
    </ligand>
</feature>
<evidence type="ECO:0000313" key="7">
    <source>
        <dbReference type="Proteomes" id="UP000190831"/>
    </source>
</evidence>
<proteinExistence type="predicted"/>
<name>A0A1G4M7N6_LACFM</name>
<dbReference type="InterPro" id="IPR036812">
    <property type="entry name" value="NAD(P)_OxRdtase_dom_sf"/>
</dbReference>
<dbReference type="PRINTS" id="PR00069">
    <property type="entry name" value="ALDKETRDTASE"/>
</dbReference>
<evidence type="ECO:0000256" key="2">
    <source>
        <dbReference type="PIRSR" id="PIRSR000097-1"/>
    </source>
</evidence>
<evidence type="ECO:0000256" key="3">
    <source>
        <dbReference type="PIRSR" id="PIRSR000097-2"/>
    </source>
</evidence>
<dbReference type="InterPro" id="IPR020471">
    <property type="entry name" value="AKR"/>
</dbReference>
<sequence>MPFKQEYFTLNNGHKIPAVAVIGTGTRWFKKEETESNFSHELVSQIKYALTLPGVIHIDAAEIYRTYPEVSQALKEAGRRRDEIFITDKYSTSLKLSENPVKGLDISLEKLGLDYVDLYLLHSPFVNEEQNGFTLEQAWKYMEEIYNSGKAKNIGVSNFAKEDLERILKIATIKPQVNQIEYSPFLQNQTPGIYKYCQEHDILLEAYAPLGPLQKRPTDARSDPFYKIVDKLAHKYDKSEALIILRWVSKRGVLPVTTSSKPSRIQDAQHLYDFDLTGVETEELTKAGLEHEPLRLYWTEQYSKFDSEAQKL</sequence>
<feature type="site" description="Lowers pKa of active site Tyr" evidence="4">
    <location>
        <position position="89"/>
    </location>
</feature>
<feature type="domain" description="NADP-dependent oxidoreductase" evidence="5">
    <location>
        <begin position="22"/>
        <end position="286"/>
    </location>
</feature>
<protein>
    <submittedName>
        <fullName evidence="6">LAFE_0B04038g1_1</fullName>
    </submittedName>
</protein>
<keyword evidence="7" id="KW-1185">Reference proteome</keyword>
<evidence type="ECO:0000256" key="1">
    <source>
        <dbReference type="ARBA" id="ARBA00023002"/>
    </source>
</evidence>
<accession>A0A1G4M7N6</accession>
<dbReference type="SUPFAM" id="SSF51430">
    <property type="entry name" value="NAD(P)-linked oxidoreductase"/>
    <property type="match status" value="1"/>
</dbReference>
<reference evidence="7" key="1">
    <citation type="submission" date="2016-03" db="EMBL/GenBank/DDBJ databases">
        <authorList>
            <person name="Devillers H."/>
        </authorList>
    </citation>
    <scope>NUCLEOTIDE SEQUENCE [LARGE SCALE GENOMIC DNA]</scope>
</reference>
<dbReference type="Pfam" id="PF00248">
    <property type="entry name" value="Aldo_ket_red"/>
    <property type="match status" value="1"/>
</dbReference>
<dbReference type="PIRSF" id="PIRSF000097">
    <property type="entry name" value="AKR"/>
    <property type="match status" value="1"/>
</dbReference>
<organism evidence="6 7">
    <name type="scientific">Lachancea fermentati</name>
    <name type="common">Zygosaccharomyces fermentati</name>
    <dbReference type="NCBI Taxonomy" id="4955"/>
    <lineage>
        <taxon>Eukaryota</taxon>
        <taxon>Fungi</taxon>
        <taxon>Dikarya</taxon>
        <taxon>Ascomycota</taxon>
        <taxon>Saccharomycotina</taxon>
        <taxon>Saccharomycetes</taxon>
        <taxon>Saccharomycetales</taxon>
        <taxon>Saccharomycetaceae</taxon>
        <taxon>Lachancea</taxon>
    </lineage>
</organism>
<dbReference type="PROSITE" id="PS00062">
    <property type="entry name" value="ALDOKETO_REDUCTASE_2"/>
    <property type="match status" value="1"/>
</dbReference>
<dbReference type="GO" id="GO:0016652">
    <property type="term" value="F:oxidoreductase activity, acting on NAD(P)H as acceptor"/>
    <property type="evidence" value="ECO:0007669"/>
    <property type="project" value="InterPro"/>
</dbReference>
<evidence type="ECO:0000259" key="5">
    <source>
        <dbReference type="Pfam" id="PF00248"/>
    </source>
</evidence>
<feature type="active site" description="Proton donor" evidence="2">
    <location>
        <position position="64"/>
    </location>
</feature>
<dbReference type="Gene3D" id="3.20.20.100">
    <property type="entry name" value="NADP-dependent oxidoreductase domain"/>
    <property type="match status" value="1"/>
</dbReference>
<dbReference type="InterPro" id="IPR023210">
    <property type="entry name" value="NADP_OxRdtase_dom"/>
</dbReference>
<dbReference type="AlphaFoldDB" id="A0A1G4M7N6"/>
<dbReference type="Proteomes" id="UP000190831">
    <property type="component" value="Chromosome B"/>
</dbReference>
<dbReference type="CDD" id="cd19120">
    <property type="entry name" value="AKR_AKR3C2-3"/>
    <property type="match status" value="1"/>
</dbReference>
<dbReference type="EMBL" id="LT598489">
    <property type="protein sequence ID" value="SCV99857.1"/>
    <property type="molecule type" value="Genomic_DNA"/>
</dbReference>
<dbReference type="GO" id="GO:0016616">
    <property type="term" value="F:oxidoreductase activity, acting on the CH-OH group of donors, NAD or NADP as acceptor"/>
    <property type="evidence" value="ECO:0007669"/>
    <property type="project" value="UniProtKB-ARBA"/>
</dbReference>
<dbReference type="OrthoDB" id="416253at2759"/>
<keyword evidence="1" id="KW-0560">Oxidoreductase</keyword>
<evidence type="ECO:0000313" key="6">
    <source>
        <dbReference type="EMBL" id="SCV99857.1"/>
    </source>
</evidence>
<dbReference type="STRING" id="4955.A0A1G4M7N6"/>
<evidence type="ECO:0000256" key="4">
    <source>
        <dbReference type="PIRSR" id="PIRSR000097-3"/>
    </source>
</evidence>
<dbReference type="PANTHER" id="PTHR11732">
    <property type="entry name" value="ALDO/KETO REDUCTASE"/>
    <property type="match status" value="1"/>
</dbReference>
<dbReference type="InterPro" id="IPR018170">
    <property type="entry name" value="Aldo/ket_reductase_CS"/>
</dbReference>
<dbReference type="InterPro" id="IPR044494">
    <property type="entry name" value="AKR3C2/3"/>
</dbReference>
<dbReference type="FunFam" id="3.20.20.100:FF:000002">
    <property type="entry name" value="2,5-diketo-D-gluconic acid reductase A"/>
    <property type="match status" value="1"/>
</dbReference>
<gene>
    <name evidence="6" type="ORF">LAFE_0B04038G</name>
</gene>
<dbReference type="OMA" id="IGTGTRW"/>